<dbReference type="GO" id="GO:0005886">
    <property type="term" value="C:plasma membrane"/>
    <property type="evidence" value="ECO:0007669"/>
    <property type="project" value="UniProtKB-ARBA"/>
</dbReference>
<evidence type="ECO:0000313" key="7">
    <source>
        <dbReference type="Proteomes" id="UP000509626"/>
    </source>
</evidence>
<dbReference type="InterPro" id="IPR003339">
    <property type="entry name" value="ABC/ECF_trnsptr_transmembrane"/>
</dbReference>
<protein>
    <submittedName>
        <fullName evidence="6">Energy-coupling factor transporter transmembrane protein EcfT</fullName>
    </submittedName>
</protein>
<evidence type="ECO:0000256" key="1">
    <source>
        <dbReference type="ARBA" id="ARBA00004141"/>
    </source>
</evidence>
<gene>
    <name evidence="6" type="ORF">HUG12_12715</name>
</gene>
<dbReference type="GeneID" id="56038336"/>
<comment type="subcellular location">
    <subcellularLocation>
        <location evidence="1">Membrane</location>
        <topology evidence="1">Multi-pass membrane protein</topology>
    </subcellularLocation>
</comment>
<dbReference type="OrthoDB" id="204634at2157"/>
<dbReference type="KEGG" id="halu:HUG12_12715"/>
<dbReference type="Pfam" id="PF02361">
    <property type="entry name" value="CbiQ"/>
    <property type="match status" value="1"/>
</dbReference>
<keyword evidence="7" id="KW-1185">Reference proteome</keyword>
<organism evidence="6 7">
    <name type="scientific">Halorarum salinum</name>
    <dbReference type="NCBI Taxonomy" id="2743089"/>
    <lineage>
        <taxon>Archaea</taxon>
        <taxon>Methanobacteriati</taxon>
        <taxon>Methanobacteriota</taxon>
        <taxon>Stenosarchaea group</taxon>
        <taxon>Halobacteria</taxon>
        <taxon>Halobacteriales</taxon>
        <taxon>Haloferacaceae</taxon>
        <taxon>Halorarum</taxon>
    </lineage>
</organism>
<name>A0A7D5QCB9_9EURY</name>
<dbReference type="AlphaFoldDB" id="A0A7D5QCB9"/>
<evidence type="ECO:0000256" key="4">
    <source>
        <dbReference type="ARBA" id="ARBA00023136"/>
    </source>
</evidence>
<evidence type="ECO:0000313" key="6">
    <source>
        <dbReference type="EMBL" id="QLG62540.1"/>
    </source>
</evidence>
<accession>A0A7D5QCB9</accession>
<evidence type="ECO:0000256" key="5">
    <source>
        <dbReference type="SAM" id="Phobius"/>
    </source>
</evidence>
<dbReference type="Proteomes" id="UP000509626">
    <property type="component" value="Chromosome"/>
</dbReference>
<proteinExistence type="predicted"/>
<keyword evidence="3 5" id="KW-1133">Transmembrane helix</keyword>
<evidence type="ECO:0000256" key="3">
    <source>
        <dbReference type="ARBA" id="ARBA00022989"/>
    </source>
</evidence>
<feature type="transmembrane region" description="Helical" evidence="5">
    <location>
        <begin position="37"/>
        <end position="55"/>
    </location>
</feature>
<dbReference type="EMBL" id="CP058579">
    <property type="protein sequence ID" value="QLG62540.1"/>
    <property type="molecule type" value="Genomic_DNA"/>
</dbReference>
<keyword evidence="2 5" id="KW-0812">Transmembrane</keyword>
<dbReference type="RefSeq" id="WP_179269125.1">
    <property type="nucleotide sequence ID" value="NZ_CP058579.1"/>
</dbReference>
<evidence type="ECO:0000256" key="2">
    <source>
        <dbReference type="ARBA" id="ARBA00022692"/>
    </source>
</evidence>
<keyword evidence="4 5" id="KW-0472">Membrane</keyword>
<reference evidence="6 7" key="1">
    <citation type="submission" date="2020-06" db="EMBL/GenBank/DDBJ databases">
        <title>NJ-3-1, isolated from saline soil.</title>
        <authorList>
            <person name="Cui H.L."/>
            <person name="Shi X."/>
        </authorList>
    </citation>
    <scope>NUCLEOTIDE SEQUENCE [LARGE SCALE GENOMIC DNA]</scope>
    <source>
        <strain evidence="6 7">NJ-3-1</strain>
    </source>
</reference>
<sequence length="235" mass="24423">MLRYAPGDTLAHRLDPRTKLTAQAAFVTVAFAHTTPVGLLALTAVALGLLALAGLGPRVALGEVRGVVPFLLVGPVVEAARFGPPWLVPADAVAPALASYRTVLLLLLAVAYVRTTPVRDSEAAVARLVPGRPGRLAAIGVGLVFRFLPLLQADVARARTAMRARLGTERPVAERVRLVATAGLGHALGRADALALALRARCVSWNPTPPPLEFGRADAAGLAFSAGLLAWGLLP</sequence>